<organism evidence="1 2">
    <name type="scientific">Eleutherodactylus coqui</name>
    <name type="common">Puerto Rican coqui</name>
    <dbReference type="NCBI Taxonomy" id="57060"/>
    <lineage>
        <taxon>Eukaryota</taxon>
        <taxon>Metazoa</taxon>
        <taxon>Chordata</taxon>
        <taxon>Craniata</taxon>
        <taxon>Vertebrata</taxon>
        <taxon>Euteleostomi</taxon>
        <taxon>Amphibia</taxon>
        <taxon>Batrachia</taxon>
        <taxon>Anura</taxon>
        <taxon>Neobatrachia</taxon>
        <taxon>Hyloidea</taxon>
        <taxon>Eleutherodactylidae</taxon>
        <taxon>Eleutherodactylinae</taxon>
        <taxon>Eleutherodactylus</taxon>
        <taxon>Eleutherodactylus</taxon>
    </lineage>
</organism>
<proteinExistence type="predicted"/>
<sequence length="104" mass="11755">MKSKYQVISLCYSSYLWTLSLCPLYIESEVRSGFKTFLANSMTDSKQTLPVMWIRGALGTETTTHVYEPKGSIISLMDTTLWYRHSNTLQESSTGCQGKCHSIS</sequence>
<reference evidence="1" key="1">
    <citation type="thesis" date="2020" institute="ProQuest LLC" country="789 East Eisenhower Parkway, Ann Arbor, MI, USA">
        <title>Comparative Genomics and Chromosome Evolution.</title>
        <authorList>
            <person name="Mudd A.B."/>
        </authorList>
    </citation>
    <scope>NUCLEOTIDE SEQUENCE</scope>
    <source>
        <strain evidence="1">HN-11 Male</strain>
        <tissue evidence="1">Kidney and liver</tissue>
    </source>
</reference>
<protein>
    <submittedName>
        <fullName evidence="1">Uncharacterized protein</fullName>
    </submittedName>
</protein>
<dbReference type="AlphaFoldDB" id="A0A8J6F4N7"/>
<comment type="caution">
    <text evidence="1">The sequence shown here is derived from an EMBL/GenBank/DDBJ whole genome shotgun (WGS) entry which is preliminary data.</text>
</comment>
<accession>A0A8J6F4N7</accession>
<keyword evidence="2" id="KW-1185">Reference proteome</keyword>
<dbReference type="EMBL" id="WNTK01000007">
    <property type="protein sequence ID" value="KAG9480089.1"/>
    <property type="molecule type" value="Genomic_DNA"/>
</dbReference>
<name>A0A8J6F4N7_ELECQ</name>
<evidence type="ECO:0000313" key="1">
    <source>
        <dbReference type="EMBL" id="KAG9480089.1"/>
    </source>
</evidence>
<dbReference type="Proteomes" id="UP000770717">
    <property type="component" value="Unassembled WGS sequence"/>
</dbReference>
<gene>
    <name evidence="1" type="ORF">GDO78_011875</name>
</gene>
<evidence type="ECO:0000313" key="2">
    <source>
        <dbReference type="Proteomes" id="UP000770717"/>
    </source>
</evidence>